<gene>
    <name evidence="1" type="ORF">LCGC14_2118400</name>
</gene>
<accession>A0A0F9E515</accession>
<dbReference type="EMBL" id="LAZR01026324">
    <property type="protein sequence ID" value="KKL69098.1"/>
    <property type="molecule type" value="Genomic_DNA"/>
</dbReference>
<organism evidence="1">
    <name type="scientific">marine sediment metagenome</name>
    <dbReference type="NCBI Taxonomy" id="412755"/>
    <lineage>
        <taxon>unclassified sequences</taxon>
        <taxon>metagenomes</taxon>
        <taxon>ecological metagenomes</taxon>
    </lineage>
</organism>
<evidence type="ECO:0000313" key="1">
    <source>
        <dbReference type="EMBL" id="KKL69098.1"/>
    </source>
</evidence>
<proteinExistence type="predicted"/>
<reference evidence="1" key="1">
    <citation type="journal article" date="2015" name="Nature">
        <title>Complex archaea that bridge the gap between prokaryotes and eukaryotes.</title>
        <authorList>
            <person name="Spang A."/>
            <person name="Saw J.H."/>
            <person name="Jorgensen S.L."/>
            <person name="Zaremba-Niedzwiedzka K."/>
            <person name="Martijn J."/>
            <person name="Lind A.E."/>
            <person name="van Eijk R."/>
            <person name="Schleper C."/>
            <person name="Guy L."/>
            <person name="Ettema T.J."/>
        </authorList>
    </citation>
    <scope>NUCLEOTIDE SEQUENCE</scope>
</reference>
<dbReference type="AlphaFoldDB" id="A0A0F9E515"/>
<name>A0A0F9E515_9ZZZZ</name>
<sequence>MIFYAQKAIDKYMVMIYNISTERYVNAGLIGVLN</sequence>
<protein>
    <submittedName>
        <fullName evidence="1">Uncharacterized protein</fullName>
    </submittedName>
</protein>
<comment type="caution">
    <text evidence="1">The sequence shown here is derived from an EMBL/GenBank/DDBJ whole genome shotgun (WGS) entry which is preliminary data.</text>
</comment>